<evidence type="ECO:0000313" key="13">
    <source>
        <dbReference type="Proteomes" id="UP000676649"/>
    </source>
</evidence>
<keyword evidence="3 12" id="KW-0808">Transferase</keyword>
<dbReference type="AlphaFoldDB" id="A0A975MKY5"/>
<dbReference type="GO" id="GO:0003677">
    <property type="term" value="F:DNA binding"/>
    <property type="evidence" value="ECO:0007669"/>
    <property type="project" value="InterPro"/>
</dbReference>
<feature type="domain" description="DNA polymerase III subunit delta C-terminal" evidence="11">
    <location>
        <begin position="214"/>
        <end position="337"/>
    </location>
</feature>
<dbReference type="EMBL" id="CP073754">
    <property type="protein sequence ID" value="QWF69736.1"/>
    <property type="molecule type" value="Genomic_DNA"/>
</dbReference>
<evidence type="ECO:0000259" key="10">
    <source>
        <dbReference type="Pfam" id="PF06144"/>
    </source>
</evidence>
<keyword evidence="13" id="KW-1185">Reference proteome</keyword>
<feature type="domain" description="DNA polymerase III delta N-terminal" evidence="10">
    <location>
        <begin position="20"/>
        <end position="118"/>
    </location>
</feature>
<keyword evidence="5" id="KW-0235">DNA replication</keyword>
<sequence>MQIKLEQLTAGLSKQLLPVYLISGDEPLQVGEAADDIRKAARQAGYGNREVLAIDDTNHWQELLTEADSLSIFADKKLIDLRLPSAKPGLEGSKTLVSYCRNLPEHTILLITMGKLESTALKAQWYQAIDAVGGTVRVWPLQGQDLLNWLQRRAERRGMHFETEALRILAGRIEGNLLAAAQEIEKLYIQHGEQRITKAIIEADVADSARFDVFKLSDALLAGSLNRVTKILHGLQAEAVAAPVVLWALSREARLLLNLHTELKSSAHPETVFKKLQVWDMRKSAVQAALARLKMADVQYILQNCTLADQQIKGQLAGDSWEKLFEICVLFCQPALPRLRA</sequence>
<evidence type="ECO:0000256" key="2">
    <source>
        <dbReference type="ARBA" id="ARBA00017703"/>
    </source>
</evidence>
<reference evidence="12" key="1">
    <citation type="submission" date="2021-04" db="EMBL/GenBank/DDBJ databases">
        <title>Draft genome sequence data of methanotrophic Methylovulum sp. strain S1L and Methylomonas sp. strain S2AM isolated from boreal lake water columns.</title>
        <authorList>
            <person name="Rissanen A.J."/>
            <person name="Mangayil R."/>
            <person name="Svenning M.M."/>
            <person name="Khanongnuch R."/>
        </authorList>
    </citation>
    <scope>NUCLEOTIDE SEQUENCE</scope>
    <source>
        <strain evidence="12">S2AM</strain>
    </source>
</reference>
<protein>
    <recommendedName>
        <fullName evidence="2 9">DNA polymerase III subunit delta</fullName>
        <ecNumber evidence="1 9">2.7.7.7</ecNumber>
    </recommendedName>
</protein>
<keyword evidence="6" id="KW-0239">DNA-directed DNA polymerase</keyword>
<dbReference type="EC" id="2.7.7.7" evidence="1 9"/>
<dbReference type="SUPFAM" id="SSF48019">
    <property type="entry name" value="post-AAA+ oligomerization domain-like"/>
    <property type="match status" value="1"/>
</dbReference>
<dbReference type="InterPro" id="IPR010372">
    <property type="entry name" value="DNA_pol3_delta_N"/>
</dbReference>
<evidence type="ECO:0000256" key="9">
    <source>
        <dbReference type="NCBIfam" id="TIGR01128"/>
    </source>
</evidence>
<dbReference type="InterPro" id="IPR005790">
    <property type="entry name" value="DNA_polIII_delta"/>
</dbReference>
<evidence type="ECO:0000313" key="12">
    <source>
        <dbReference type="EMBL" id="QWF69736.1"/>
    </source>
</evidence>
<dbReference type="SUPFAM" id="SSF52540">
    <property type="entry name" value="P-loop containing nucleoside triphosphate hydrolases"/>
    <property type="match status" value="1"/>
</dbReference>
<proteinExistence type="inferred from homology"/>
<evidence type="ECO:0000256" key="8">
    <source>
        <dbReference type="ARBA" id="ARBA00049244"/>
    </source>
</evidence>
<dbReference type="Pfam" id="PF06144">
    <property type="entry name" value="DNA_pol3_delta"/>
    <property type="match status" value="1"/>
</dbReference>
<evidence type="ECO:0000256" key="4">
    <source>
        <dbReference type="ARBA" id="ARBA00022695"/>
    </source>
</evidence>
<evidence type="ECO:0000256" key="3">
    <source>
        <dbReference type="ARBA" id="ARBA00022679"/>
    </source>
</evidence>
<name>A0A975MKY5_9GAMM</name>
<dbReference type="Gene3D" id="1.20.272.10">
    <property type="match status" value="1"/>
</dbReference>
<dbReference type="NCBIfam" id="TIGR01128">
    <property type="entry name" value="holA"/>
    <property type="match status" value="1"/>
</dbReference>
<dbReference type="CDD" id="cd18138">
    <property type="entry name" value="HLD_clamp_pol_III_delta"/>
    <property type="match status" value="1"/>
</dbReference>
<dbReference type="Proteomes" id="UP000676649">
    <property type="component" value="Chromosome"/>
</dbReference>
<dbReference type="Gene3D" id="3.40.50.300">
    <property type="entry name" value="P-loop containing nucleotide triphosphate hydrolases"/>
    <property type="match status" value="1"/>
</dbReference>
<dbReference type="RefSeq" id="WP_215580141.1">
    <property type="nucleotide sequence ID" value="NZ_CP073754.1"/>
</dbReference>
<dbReference type="GO" id="GO:0006261">
    <property type="term" value="P:DNA-templated DNA replication"/>
    <property type="evidence" value="ECO:0007669"/>
    <property type="project" value="TreeGrafter"/>
</dbReference>
<dbReference type="GO" id="GO:0009360">
    <property type="term" value="C:DNA polymerase III complex"/>
    <property type="evidence" value="ECO:0007669"/>
    <property type="project" value="UniProtKB-UniRule"/>
</dbReference>
<dbReference type="PANTHER" id="PTHR34388:SF1">
    <property type="entry name" value="DNA POLYMERASE III SUBUNIT DELTA"/>
    <property type="match status" value="1"/>
</dbReference>
<evidence type="ECO:0000256" key="1">
    <source>
        <dbReference type="ARBA" id="ARBA00012417"/>
    </source>
</evidence>
<accession>A0A975MKY5</accession>
<dbReference type="Pfam" id="PF14840">
    <property type="entry name" value="DNA_pol3_delt_C"/>
    <property type="match status" value="1"/>
</dbReference>
<gene>
    <name evidence="12" type="ORF">KEF85_10150</name>
</gene>
<dbReference type="KEGG" id="mpad:KEF85_10150"/>
<dbReference type="InterPro" id="IPR027417">
    <property type="entry name" value="P-loop_NTPase"/>
</dbReference>
<dbReference type="Gene3D" id="1.10.8.60">
    <property type="match status" value="1"/>
</dbReference>
<evidence type="ECO:0000256" key="5">
    <source>
        <dbReference type="ARBA" id="ARBA00022705"/>
    </source>
</evidence>
<dbReference type="InterPro" id="IPR008921">
    <property type="entry name" value="DNA_pol3_clamp-load_cplx_C"/>
</dbReference>
<dbReference type="InterPro" id="IPR032780">
    <property type="entry name" value="DNA_pol3_delt_C"/>
</dbReference>
<dbReference type="PANTHER" id="PTHR34388">
    <property type="entry name" value="DNA POLYMERASE III SUBUNIT DELTA"/>
    <property type="match status" value="1"/>
</dbReference>
<comment type="catalytic activity">
    <reaction evidence="8">
        <text>DNA(n) + a 2'-deoxyribonucleoside 5'-triphosphate = DNA(n+1) + diphosphate</text>
        <dbReference type="Rhea" id="RHEA:22508"/>
        <dbReference type="Rhea" id="RHEA-COMP:17339"/>
        <dbReference type="Rhea" id="RHEA-COMP:17340"/>
        <dbReference type="ChEBI" id="CHEBI:33019"/>
        <dbReference type="ChEBI" id="CHEBI:61560"/>
        <dbReference type="ChEBI" id="CHEBI:173112"/>
        <dbReference type="EC" id="2.7.7.7"/>
    </reaction>
</comment>
<comment type="similarity">
    <text evidence="7">Belongs to the DNA polymerase HolA subunit family.</text>
</comment>
<organism evidence="12 13">
    <name type="scientific">Methylomonas paludis</name>
    <dbReference type="NCBI Taxonomy" id="1173101"/>
    <lineage>
        <taxon>Bacteria</taxon>
        <taxon>Pseudomonadati</taxon>
        <taxon>Pseudomonadota</taxon>
        <taxon>Gammaproteobacteria</taxon>
        <taxon>Methylococcales</taxon>
        <taxon>Methylococcaceae</taxon>
        <taxon>Methylomonas</taxon>
    </lineage>
</organism>
<dbReference type="GO" id="GO:0003887">
    <property type="term" value="F:DNA-directed DNA polymerase activity"/>
    <property type="evidence" value="ECO:0007669"/>
    <property type="project" value="UniProtKB-UniRule"/>
</dbReference>
<keyword evidence="4 12" id="KW-0548">Nucleotidyltransferase</keyword>
<evidence type="ECO:0000256" key="7">
    <source>
        <dbReference type="ARBA" id="ARBA00034754"/>
    </source>
</evidence>
<evidence type="ECO:0000256" key="6">
    <source>
        <dbReference type="ARBA" id="ARBA00022932"/>
    </source>
</evidence>
<evidence type="ECO:0000259" key="11">
    <source>
        <dbReference type="Pfam" id="PF14840"/>
    </source>
</evidence>